<gene>
    <name evidence="1" type="ORF">BFJ63_vAg16691</name>
</gene>
<name>A0A4Q2V0N6_FUSOX</name>
<accession>A0A4Q2V0N6</accession>
<comment type="caution">
    <text evidence="1">The sequence shown here is derived from an EMBL/GenBank/DDBJ whole genome shotgun (WGS) entry which is preliminary data.</text>
</comment>
<dbReference type="Proteomes" id="UP000290540">
    <property type="component" value="Unassembled WGS sequence"/>
</dbReference>
<evidence type="ECO:0000313" key="1">
    <source>
        <dbReference type="EMBL" id="RYC80415.1"/>
    </source>
</evidence>
<dbReference type="EMBL" id="MQTW01000377">
    <property type="protein sequence ID" value="RYC80415.1"/>
    <property type="molecule type" value="Genomic_DNA"/>
</dbReference>
<protein>
    <submittedName>
        <fullName evidence="1">Uncharacterized protein</fullName>
    </submittedName>
</protein>
<organism evidence="1 2">
    <name type="scientific">Fusarium oxysporum f. sp. narcissi</name>
    <dbReference type="NCBI Taxonomy" id="451672"/>
    <lineage>
        <taxon>Eukaryota</taxon>
        <taxon>Fungi</taxon>
        <taxon>Dikarya</taxon>
        <taxon>Ascomycota</taxon>
        <taxon>Pezizomycotina</taxon>
        <taxon>Sordariomycetes</taxon>
        <taxon>Hypocreomycetidae</taxon>
        <taxon>Hypocreales</taxon>
        <taxon>Nectriaceae</taxon>
        <taxon>Fusarium</taxon>
        <taxon>Fusarium oxysporum species complex</taxon>
    </lineage>
</organism>
<evidence type="ECO:0000313" key="2">
    <source>
        <dbReference type="Proteomes" id="UP000290540"/>
    </source>
</evidence>
<reference evidence="1 2" key="1">
    <citation type="submission" date="2016-12" db="EMBL/GenBank/DDBJ databases">
        <title>Draft genome sequence of Fusarium oxysporum causing rot on Narcissus.</title>
        <authorList>
            <person name="Armitage A.D."/>
            <person name="Taylor A."/>
            <person name="Clarkson J.P."/>
            <person name="Harrison R.J."/>
            <person name="Jackson A.C."/>
        </authorList>
    </citation>
    <scope>NUCLEOTIDE SEQUENCE [LARGE SCALE GENOMIC DNA]</scope>
    <source>
        <strain evidence="1 2">N139</strain>
    </source>
</reference>
<proteinExistence type="predicted"/>
<sequence>MVDFKGLHRILYDLSVDFAEVDKALGAVVHAAVSIGDEYVLGEMSSLAFGV</sequence>
<dbReference type="AlphaFoldDB" id="A0A4Q2V0N6"/>